<dbReference type="Proteomes" id="UP000654075">
    <property type="component" value="Unassembled WGS sequence"/>
</dbReference>
<accession>A0A813L1C8</accession>
<evidence type="ECO:0000313" key="4">
    <source>
        <dbReference type="Proteomes" id="UP000626109"/>
    </source>
</evidence>
<evidence type="ECO:0000313" key="2">
    <source>
        <dbReference type="EMBL" id="CAE8618014.1"/>
    </source>
</evidence>
<dbReference type="EMBL" id="CAJNNW010032621">
    <property type="protein sequence ID" value="CAE8714318.1"/>
    <property type="molecule type" value="Genomic_DNA"/>
</dbReference>
<protein>
    <submittedName>
        <fullName evidence="3">Uncharacterized protein</fullName>
    </submittedName>
</protein>
<dbReference type="Proteomes" id="UP000626109">
    <property type="component" value="Unassembled WGS sequence"/>
</dbReference>
<evidence type="ECO:0000256" key="1">
    <source>
        <dbReference type="SAM" id="MobiDB-lite"/>
    </source>
</evidence>
<reference evidence="3" key="1">
    <citation type="submission" date="2021-02" db="EMBL/GenBank/DDBJ databases">
        <authorList>
            <person name="Dougan E. K."/>
            <person name="Rhodes N."/>
            <person name="Thang M."/>
            <person name="Chan C."/>
        </authorList>
    </citation>
    <scope>NUCLEOTIDE SEQUENCE</scope>
</reference>
<proteinExistence type="predicted"/>
<evidence type="ECO:0000313" key="5">
    <source>
        <dbReference type="Proteomes" id="UP000654075"/>
    </source>
</evidence>
<keyword evidence="5" id="KW-1185">Reference proteome</keyword>
<sequence>MQYHADAEEELAVARKVRRDAAKIVRKKLKKYGARNITQMKEKLAESSKKLKERAARVDILRPSAAELQRIPVKDHEESDIECYDCLFCYEMGIFAEVVGFHSSSGGLLLDRAWALTLTSAPFSASYPENLTMYMGPTALYRIKFRSYKARVAESCGRMLDVKFLRMLKKEDYWAEMEQPCPSSPEGSEGEDAASGSDSDAS</sequence>
<gene>
    <name evidence="2" type="ORF">PGLA1383_LOCUS35666</name>
    <name evidence="3" type="ORF">PGLA2088_LOCUS37939</name>
</gene>
<dbReference type="EMBL" id="CAJNNV010026370">
    <property type="protein sequence ID" value="CAE8618014.1"/>
    <property type="molecule type" value="Genomic_DNA"/>
</dbReference>
<feature type="compositionally biased region" description="Low complexity" evidence="1">
    <location>
        <begin position="193"/>
        <end position="202"/>
    </location>
</feature>
<dbReference type="AlphaFoldDB" id="A0A813L1C8"/>
<evidence type="ECO:0000313" key="3">
    <source>
        <dbReference type="EMBL" id="CAE8714318.1"/>
    </source>
</evidence>
<name>A0A813L1C8_POLGL</name>
<feature type="region of interest" description="Disordered" evidence="1">
    <location>
        <begin position="176"/>
        <end position="202"/>
    </location>
</feature>
<organism evidence="3 4">
    <name type="scientific">Polarella glacialis</name>
    <name type="common">Dinoflagellate</name>
    <dbReference type="NCBI Taxonomy" id="89957"/>
    <lineage>
        <taxon>Eukaryota</taxon>
        <taxon>Sar</taxon>
        <taxon>Alveolata</taxon>
        <taxon>Dinophyceae</taxon>
        <taxon>Suessiales</taxon>
        <taxon>Suessiaceae</taxon>
        <taxon>Polarella</taxon>
    </lineage>
</organism>
<comment type="caution">
    <text evidence="3">The sequence shown here is derived from an EMBL/GenBank/DDBJ whole genome shotgun (WGS) entry which is preliminary data.</text>
</comment>